<geneLocation type="mitochondrion" evidence="1"/>
<protein>
    <submittedName>
        <fullName evidence="1">Uncharacterized protein</fullName>
    </submittedName>
</protein>
<name>A0A0U2D773_9PEZI</name>
<gene>
    <name evidence="1" type="primary">orf120</name>
</gene>
<reference evidence="1" key="1">
    <citation type="submission" date="2015-03" db="EMBL/GenBank/DDBJ databases">
        <authorList>
            <person name="Murphy D."/>
        </authorList>
    </citation>
    <scope>NUCLEOTIDE SEQUENCE</scope>
    <source>
        <strain evidence="1">NN050741</strain>
    </source>
</reference>
<dbReference type="RefSeq" id="YP_009154286.1">
    <property type="nucleotide sequence ID" value="NC_027422.1"/>
</dbReference>
<dbReference type="EMBL" id="KR055655">
    <property type="protein sequence ID" value="AKM70296.1"/>
    <property type="molecule type" value="Genomic_DNA"/>
</dbReference>
<sequence>MEDELYTIVTEINRLLPQLEVFITQFKAIVLDSGVNVVSDAQGNMSIDVPSSMTDSDANKISARVGVIDRLITHNGASINELFNKGLNIENSLKIKDPSYSSQLTNEIAKFKALNGSYKH</sequence>
<proteinExistence type="predicted"/>
<reference evidence="1" key="2">
    <citation type="journal article" date="2016" name="Mitochondrial DNA">
        <title>The complete mitochondrial genome of the cold-adapted fungus Pseudogymnoascus pannorum syn. Geomyces pannorum.</title>
        <authorList>
            <person name="Zhang Y.J."/>
            <person name="Huo L.Q."/>
            <person name="Zhang S."/>
            <person name="Liu X.Z."/>
        </authorList>
    </citation>
    <scope>NUCLEOTIDE SEQUENCE</scope>
    <source>
        <strain evidence="1">NN050741</strain>
    </source>
</reference>
<keyword evidence="1" id="KW-0496">Mitochondrion</keyword>
<accession>A0A0U2D773</accession>
<evidence type="ECO:0000313" key="1">
    <source>
        <dbReference type="EMBL" id="AKM70296.1"/>
    </source>
</evidence>
<dbReference type="GeneID" id="24707145"/>
<dbReference type="AlphaFoldDB" id="A0A0U2D773"/>
<organism evidence="1">
    <name type="scientific">Pseudogymnoascus pannorum</name>
    <dbReference type="NCBI Taxonomy" id="79858"/>
    <lineage>
        <taxon>Eukaryota</taxon>
        <taxon>Fungi</taxon>
        <taxon>Dikarya</taxon>
        <taxon>Ascomycota</taxon>
        <taxon>Pezizomycotina</taxon>
        <taxon>Leotiomycetes</taxon>
        <taxon>Thelebolales</taxon>
        <taxon>Thelebolaceae</taxon>
        <taxon>Pseudogymnoascus</taxon>
    </lineage>
</organism>